<name>A0ABD3FQV2_9STRA</name>
<keyword evidence="2" id="KW-1185">Reference proteome</keyword>
<evidence type="ECO:0000313" key="2">
    <source>
        <dbReference type="Proteomes" id="UP001632037"/>
    </source>
</evidence>
<protein>
    <submittedName>
        <fullName evidence="1">Uncharacterized protein</fullName>
    </submittedName>
</protein>
<dbReference type="AlphaFoldDB" id="A0ABD3FQV2"/>
<dbReference type="Proteomes" id="UP001632037">
    <property type="component" value="Unassembled WGS sequence"/>
</dbReference>
<dbReference type="EMBL" id="JBIMZQ010000010">
    <property type="protein sequence ID" value="KAL3668826.1"/>
    <property type="molecule type" value="Genomic_DNA"/>
</dbReference>
<gene>
    <name evidence="1" type="ORF">V7S43_006119</name>
</gene>
<proteinExistence type="predicted"/>
<organism evidence="1 2">
    <name type="scientific">Phytophthora oleae</name>
    <dbReference type="NCBI Taxonomy" id="2107226"/>
    <lineage>
        <taxon>Eukaryota</taxon>
        <taxon>Sar</taxon>
        <taxon>Stramenopiles</taxon>
        <taxon>Oomycota</taxon>
        <taxon>Peronosporomycetes</taxon>
        <taxon>Peronosporales</taxon>
        <taxon>Peronosporaceae</taxon>
        <taxon>Phytophthora</taxon>
    </lineage>
</organism>
<comment type="caution">
    <text evidence="1">The sequence shown here is derived from an EMBL/GenBank/DDBJ whole genome shotgun (WGS) entry which is preliminary data.</text>
</comment>
<accession>A0ABD3FQV2</accession>
<sequence>MVTLVCALVGAAESVFLVDVDKAKTGGTWLSTLTEDVEKLKKCDTTALIETLTKEDQKNQAEDLLKDHLTEIDPPLPRQVHVLVVVSGTTAPAQCLAATWKLADKPCRVLNFQESNHPVIHIPEEYAQGSGLRVGKGGLHLYLRSELKDEWTALNANVVKTYAVLWIVGPSGTGKSCAAFAFACSLKRDGD</sequence>
<reference evidence="1 2" key="1">
    <citation type="submission" date="2024-09" db="EMBL/GenBank/DDBJ databases">
        <title>Genome sequencing and assembly of Phytophthora oleae, isolate VK10A, causative agent of rot of olive drupes.</title>
        <authorList>
            <person name="Conti Taguali S."/>
            <person name="Riolo M."/>
            <person name="La Spada F."/>
            <person name="Cacciola S.O."/>
            <person name="Dionisio G."/>
        </authorList>
    </citation>
    <scope>NUCLEOTIDE SEQUENCE [LARGE SCALE GENOMIC DNA]</scope>
    <source>
        <strain evidence="1 2">VK10A</strain>
    </source>
</reference>
<evidence type="ECO:0000313" key="1">
    <source>
        <dbReference type="EMBL" id="KAL3668826.1"/>
    </source>
</evidence>